<dbReference type="InterPro" id="IPR046357">
    <property type="entry name" value="PPIase_dom_sf"/>
</dbReference>
<reference evidence="10 11" key="1">
    <citation type="submission" date="2018-06" db="EMBL/GenBank/DDBJ databases">
        <title>Genomic Encyclopedia of Archaeal and Bacterial Type Strains, Phase II (KMG-II): from individual species to whole genera.</title>
        <authorList>
            <person name="Goeker M."/>
        </authorList>
    </citation>
    <scope>NUCLEOTIDE SEQUENCE [LARGE SCALE GENOMIC DNA]</scope>
    <source>
        <strain evidence="10 11">DSM 24464</strain>
    </source>
</reference>
<evidence type="ECO:0000256" key="2">
    <source>
        <dbReference type="ARBA" id="ARBA00007365"/>
    </source>
</evidence>
<feature type="chain" id="PRO_5016457210" description="peptidylprolyl isomerase" evidence="7">
    <location>
        <begin position="27"/>
        <end position="405"/>
    </location>
</feature>
<dbReference type="InterPro" id="IPR020892">
    <property type="entry name" value="Cyclophilin-type_PPIase_CS"/>
</dbReference>
<evidence type="ECO:0000259" key="9">
    <source>
        <dbReference type="PROSITE" id="PS50072"/>
    </source>
</evidence>
<evidence type="ECO:0000256" key="1">
    <source>
        <dbReference type="ARBA" id="ARBA00000971"/>
    </source>
</evidence>
<evidence type="ECO:0000313" key="10">
    <source>
        <dbReference type="EMBL" id="RAJ16771.1"/>
    </source>
</evidence>
<dbReference type="PANTHER" id="PTHR45625">
    <property type="entry name" value="PEPTIDYL-PROLYL CIS-TRANS ISOMERASE-RELATED"/>
    <property type="match status" value="1"/>
</dbReference>
<dbReference type="InterPro" id="IPR001179">
    <property type="entry name" value="PPIase_FKBP_dom"/>
</dbReference>
<dbReference type="GO" id="GO:0003755">
    <property type="term" value="F:peptidyl-prolyl cis-trans isomerase activity"/>
    <property type="evidence" value="ECO:0007669"/>
    <property type="project" value="UniProtKB-KW"/>
</dbReference>
<keyword evidence="11" id="KW-1185">Reference proteome</keyword>
<dbReference type="EC" id="5.2.1.8" evidence="3 6"/>
<keyword evidence="5 6" id="KW-0413">Isomerase</keyword>
<evidence type="ECO:0000259" key="8">
    <source>
        <dbReference type="PROSITE" id="PS50059"/>
    </source>
</evidence>
<dbReference type="Proteomes" id="UP000248703">
    <property type="component" value="Unassembled WGS sequence"/>
</dbReference>
<dbReference type="OrthoDB" id="9807797at2"/>
<dbReference type="PROSITE" id="PS00170">
    <property type="entry name" value="CSA_PPIASE_1"/>
    <property type="match status" value="1"/>
</dbReference>
<feature type="domain" description="PPIase FKBP-type" evidence="8">
    <location>
        <begin position="298"/>
        <end position="403"/>
    </location>
</feature>
<proteinExistence type="inferred from homology"/>
<dbReference type="CDD" id="cd00317">
    <property type="entry name" value="cyclophilin"/>
    <property type="match status" value="1"/>
</dbReference>
<evidence type="ECO:0000256" key="4">
    <source>
        <dbReference type="ARBA" id="ARBA00023110"/>
    </source>
</evidence>
<keyword evidence="4 6" id="KW-0697">Rotamase</keyword>
<evidence type="ECO:0000256" key="5">
    <source>
        <dbReference type="ARBA" id="ARBA00023235"/>
    </source>
</evidence>
<dbReference type="GO" id="GO:0006457">
    <property type="term" value="P:protein folding"/>
    <property type="evidence" value="ECO:0007669"/>
    <property type="project" value="InterPro"/>
</dbReference>
<dbReference type="PROSITE" id="PS50059">
    <property type="entry name" value="FKBP_PPIASE"/>
    <property type="match status" value="1"/>
</dbReference>
<dbReference type="AlphaFoldDB" id="A0A327RJY5"/>
<evidence type="ECO:0000256" key="7">
    <source>
        <dbReference type="SAM" id="SignalP"/>
    </source>
</evidence>
<evidence type="ECO:0000256" key="6">
    <source>
        <dbReference type="PROSITE-ProRule" id="PRU00277"/>
    </source>
</evidence>
<name>A0A327RJY5_9FLAO</name>
<dbReference type="PRINTS" id="PR00153">
    <property type="entry name" value="CSAPPISMRASE"/>
</dbReference>
<sequence>MNNLFNTMKLIIIALMVSLSSTSCQDKYPDLEEGLYAEIVTNYGTMVAKLYYDKVPVTVANFVGLAEGTHPKLADTLKGKPFYNGVIFHRVMDKFMIQGGDPTGTGMGSAGFKFYSEFDPSLSHNKAGILSMANSGGVNTNGSQFFITEVPRTNLDAFLADGSLKNCNAPRTSCHPVFGELVLGLDVQDTISNVPVAGPRGTTPVDDVVMQQVNIIRKGKDAKAFDAAKVFTEQEPLLPQKLEDLKAEMQEKMKAQAKEAADKFIKDNADKKGEVKEFSTGLVMILDAKPNGVTPKASDRVLIDCTGYLENGTFFWTTRAEDAKKANQYNEDADKQGAYKPFGMPYNESATLVPGFREAMLNMDIGDKARIFVPSYLGYGASGNGPIPPNANIIFDLEIVGLEKK</sequence>
<dbReference type="InterPro" id="IPR029000">
    <property type="entry name" value="Cyclophilin-like_dom_sf"/>
</dbReference>
<dbReference type="Pfam" id="PF00160">
    <property type="entry name" value="Pro_isomerase"/>
    <property type="match status" value="1"/>
</dbReference>
<dbReference type="InterPro" id="IPR002130">
    <property type="entry name" value="Cyclophilin-type_PPIase_dom"/>
</dbReference>
<dbReference type="SUPFAM" id="SSF50891">
    <property type="entry name" value="Cyclophilin-like"/>
    <property type="match status" value="1"/>
</dbReference>
<dbReference type="Gene3D" id="3.10.50.40">
    <property type="match status" value="1"/>
</dbReference>
<evidence type="ECO:0000313" key="11">
    <source>
        <dbReference type="Proteomes" id="UP000248703"/>
    </source>
</evidence>
<comment type="caution">
    <text evidence="10">The sequence shown here is derived from an EMBL/GenBank/DDBJ whole genome shotgun (WGS) entry which is preliminary data.</text>
</comment>
<dbReference type="PANTHER" id="PTHR45625:SF4">
    <property type="entry name" value="PEPTIDYLPROLYL ISOMERASE DOMAIN AND WD REPEAT-CONTAINING PROTEIN 1"/>
    <property type="match status" value="1"/>
</dbReference>
<evidence type="ECO:0000256" key="3">
    <source>
        <dbReference type="ARBA" id="ARBA00013194"/>
    </source>
</evidence>
<dbReference type="Gene3D" id="2.40.100.10">
    <property type="entry name" value="Cyclophilin-like"/>
    <property type="match status" value="1"/>
</dbReference>
<dbReference type="Pfam" id="PF00254">
    <property type="entry name" value="FKBP_C"/>
    <property type="match status" value="1"/>
</dbReference>
<protein>
    <recommendedName>
        <fullName evidence="3 6">peptidylprolyl isomerase</fullName>
        <ecNumber evidence="3 6">5.2.1.8</ecNumber>
    </recommendedName>
</protein>
<gene>
    <name evidence="10" type="ORF">LY08_00546</name>
</gene>
<dbReference type="PROSITE" id="PS50072">
    <property type="entry name" value="CSA_PPIASE_2"/>
    <property type="match status" value="1"/>
</dbReference>
<feature type="signal peptide" evidence="7">
    <location>
        <begin position="1"/>
        <end position="26"/>
    </location>
</feature>
<feature type="domain" description="PPIase cyclophilin-type" evidence="9">
    <location>
        <begin position="41"/>
        <end position="215"/>
    </location>
</feature>
<dbReference type="EMBL" id="QLLO01000002">
    <property type="protein sequence ID" value="RAJ16771.1"/>
    <property type="molecule type" value="Genomic_DNA"/>
</dbReference>
<dbReference type="InterPro" id="IPR044666">
    <property type="entry name" value="Cyclophilin_A-like"/>
</dbReference>
<comment type="catalytic activity">
    <reaction evidence="1 6">
        <text>[protein]-peptidylproline (omega=180) = [protein]-peptidylproline (omega=0)</text>
        <dbReference type="Rhea" id="RHEA:16237"/>
        <dbReference type="Rhea" id="RHEA-COMP:10747"/>
        <dbReference type="Rhea" id="RHEA-COMP:10748"/>
        <dbReference type="ChEBI" id="CHEBI:83833"/>
        <dbReference type="ChEBI" id="CHEBI:83834"/>
        <dbReference type="EC" id="5.2.1.8"/>
    </reaction>
</comment>
<accession>A0A327RJY5</accession>
<comment type="similarity">
    <text evidence="2">Belongs to the cyclophilin-type PPIase family.</text>
</comment>
<dbReference type="SUPFAM" id="SSF54534">
    <property type="entry name" value="FKBP-like"/>
    <property type="match status" value="1"/>
</dbReference>
<organism evidence="10 11">
    <name type="scientific">Olleya aquimaris</name>
    <dbReference type="NCBI Taxonomy" id="639310"/>
    <lineage>
        <taxon>Bacteria</taxon>
        <taxon>Pseudomonadati</taxon>
        <taxon>Bacteroidota</taxon>
        <taxon>Flavobacteriia</taxon>
        <taxon>Flavobacteriales</taxon>
        <taxon>Flavobacteriaceae</taxon>
    </lineage>
</organism>
<keyword evidence="7" id="KW-0732">Signal</keyword>